<evidence type="ECO:0000256" key="4">
    <source>
        <dbReference type="ARBA" id="ARBA00022723"/>
    </source>
</evidence>
<dbReference type="PROSITE" id="PS00518">
    <property type="entry name" value="ZF_RING_1"/>
    <property type="match status" value="1"/>
</dbReference>
<evidence type="ECO:0000256" key="3">
    <source>
        <dbReference type="ARBA" id="ARBA00022679"/>
    </source>
</evidence>
<feature type="compositionally biased region" description="Low complexity" evidence="11">
    <location>
        <begin position="723"/>
        <end position="735"/>
    </location>
</feature>
<evidence type="ECO:0000256" key="5">
    <source>
        <dbReference type="ARBA" id="ARBA00022737"/>
    </source>
</evidence>
<dbReference type="GO" id="GO:0008270">
    <property type="term" value="F:zinc ion binding"/>
    <property type="evidence" value="ECO:0007669"/>
    <property type="project" value="UniProtKB-KW"/>
</dbReference>
<dbReference type="InterPro" id="IPR031127">
    <property type="entry name" value="E3_UB_ligase_RBR"/>
</dbReference>
<dbReference type="Gene3D" id="1.20.120.1750">
    <property type="match status" value="1"/>
</dbReference>
<feature type="compositionally biased region" description="Basic and acidic residues" evidence="11">
    <location>
        <begin position="96"/>
        <end position="106"/>
    </location>
</feature>
<evidence type="ECO:0000256" key="8">
    <source>
        <dbReference type="ARBA" id="ARBA00022833"/>
    </source>
</evidence>
<evidence type="ECO:0000259" key="13">
    <source>
        <dbReference type="PROSITE" id="PS51873"/>
    </source>
</evidence>
<keyword evidence="4" id="KW-0479">Metal-binding</keyword>
<dbReference type="InterPro" id="IPR001841">
    <property type="entry name" value="Znf_RING"/>
</dbReference>
<evidence type="ECO:0000256" key="7">
    <source>
        <dbReference type="ARBA" id="ARBA00022786"/>
    </source>
</evidence>
<sequence>MDSPKPMPPPSKEIAEEKLGPSPQWEAFKQSRPSLETETEWIRHVLPQHELPQEVQTFQDDASVPEKLRQILAWSLNPSPPQDRTAQQNSSVAKGKSKESEHDRNSSSEISRVPSSEAGRHHVRTTKRTRAGTVSGTSRASNSDASSSTSGKLPTKARAVGHRAFESTRDIFSSIVVKAKGPPVECTGCFEEISPSETAKLPCTHHYCKECLTTLIITALQNEATFPPKCCLTAIPLKTVLLHLTKEQRQTYKEKAAEYAIPPQERLYCPNTNCLRWISPSAIRRDRQGVNHSCPHCSTKICGACHGLAHKRFTECPKDSGLEATILMAELEGWRRCYMCRTIVERNDGCRHMTCKCGGEFCYICGAVWQTCHCTEDDELVRQEELRQRREQQQGESAEIARAIAEVEALERIEAERRQQEEREEEERRQAELARLEAERLREEEARRREELRLEREFRKTLRISVEQACEALQSALEDVLRVQRTSLDSRHINLEKQYFQRCNAEVDEQQTSMETMMTALESHISGRIKALEESHEAELRAFDAKLQELEDDFFLEMQTHLRGKSDREGRERRLQDRFNKQQDAKREDIFGRQESEMEVVKAKAALEVRGLTRAQRQQVASLQATHATQLKALLAMVAADRAWYDFLSERRLNMVTEHTRLMLEAVGAGQEPVGLTEERAMAIRPFIRTDGRVEEAINDPSLQSTNRVPEADQHLPSHQKAPSSRVSTPSPSESLVDLVNTSRCLLNILEVHSNAELSHQASLDRARAWVAKTSGEVPLRQVEPRPKGSEPSQASGSGSRSNNSRVAAKPSTGEPMRISELEPMWKNSIFLTKFEPESIVIRIHLRLNDNGNNSSLNIKAQHRINFRDKAHDSIDVVDNNGICLCICIKDSDPAGAGTEASFPSKIGRVSNIRVTKSSNSATVRLGERAVFNTFLLRAFQAASSGKRSLVYSA</sequence>
<dbReference type="CDD" id="cd22584">
    <property type="entry name" value="Rcat_RBR_unk"/>
    <property type="match status" value="1"/>
</dbReference>
<dbReference type="Pfam" id="PF01485">
    <property type="entry name" value="IBR"/>
    <property type="match status" value="1"/>
</dbReference>
<feature type="coiled-coil region" evidence="10">
    <location>
        <begin position="403"/>
        <end position="455"/>
    </location>
</feature>
<gene>
    <name evidence="14" type="ORF">HRR80_006685</name>
</gene>
<dbReference type="PANTHER" id="PTHR11685">
    <property type="entry name" value="RBR FAMILY RING FINGER AND IBR DOMAIN-CONTAINING"/>
    <property type="match status" value="1"/>
</dbReference>
<feature type="domain" description="RING-type" evidence="13">
    <location>
        <begin position="182"/>
        <end position="378"/>
    </location>
</feature>
<evidence type="ECO:0000259" key="12">
    <source>
        <dbReference type="PROSITE" id="PS50089"/>
    </source>
</evidence>
<keyword evidence="10" id="KW-0175">Coiled coil</keyword>
<dbReference type="EC" id="2.3.2.31" evidence="2"/>
<comment type="caution">
    <text evidence="14">The sequence shown here is derived from an EMBL/GenBank/DDBJ whole genome shotgun (WGS) entry which is preliminary data.</text>
</comment>
<feature type="compositionally biased region" description="Low complexity" evidence="11">
    <location>
        <begin position="796"/>
        <end position="806"/>
    </location>
</feature>
<evidence type="ECO:0000313" key="15">
    <source>
        <dbReference type="Proteomes" id="UP001161757"/>
    </source>
</evidence>
<dbReference type="GO" id="GO:0016567">
    <property type="term" value="P:protein ubiquitination"/>
    <property type="evidence" value="ECO:0007669"/>
    <property type="project" value="InterPro"/>
</dbReference>
<dbReference type="InterPro" id="IPR002867">
    <property type="entry name" value="IBR_dom"/>
</dbReference>
<feature type="compositionally biased region" description="Low complexity" evidence="11">
    <location>
        <begin position="107"/>
        <end position="116"/>
    </location>
</feature>
<keyword evidence="3" id="KW-0808">Transferase</keyword>
<evidence type="ECO:0000256" key="9">
    <source>
        <dbReference type="PROSITE-ProRule" id="PRU00175"/>
    </source>
</evidence>
<keyword evidence="7" id="KW-0833">Ubl conjugation pathway</keyword>
<evidence type="ECO:0000256" key="2">
    <source>
        <dbReference type="ARBA" id="ARBA00012251"/>
    </source>
</evidence>
<feature type="region of interest" description="Disordered" evidence="11">
    <location>
        <begin position="565"/>
        <end position="585"/>
    </location>
</feature>
<dbReference type="InterPro" id="IPR017907">
    <property type="entry name" value="Znf_RING_CS"/>
</dbReference>
<keyword evidence="8" id="KW-0862">Zinc</keyword>
<feature type="compositionally biased region" description="Polar residues" evidence="11">
    <location>
        <begin position="82"/>
        <end position="92"/>
    </location>
</feature>
<feature type="region of interest" description="Disordered" evidence="11">
    <location>
        <begin position="699"/>
        <end position="735"/>
    </location>
</feature>
<evidence type="ECO:0000256" key="1">
    <source>
        <dbReference type="ARBA" id="ARBA00001798"/>
    </source>
</evidence>
<feature type="region of interest" description="Disordered" evidence="11">
    <location>
        <begin position="1"/>
        <end position="36"/>
    </location>
</feature>
<feature type="region of interest" description="Disordered" evidence="11">
    <location>
        <begin position="778"/>
        <end position="820"/>
    </location>
</feature>
<evidence type="ECO:0000256" key="6">
    <source>
        <dbReference type="ARBA" id="ARBA00022771"/>
    </source>
</evidence>
<feature type="compositionally biased region" description="Basic residues" evidence="11">
    <location>
        <begin position="121"/>
        <end position="130"/>
    </location>
</feature>
<feature type="compositionally biased region" description="Pro residues" evidence="11">
    <location>
        <begin position="1"/>
        <end position="11"/>
    </location>
</feature>
<reference evidence="14" key="1">
    <citation type="submission" date="2023-01" db="EMBL/GenBank/DDBJ databases">
        <title>Exophiala dermititidis isolated from Cystic Fibrosis Patient.</title>
        <authorList>
            <person name="Kurbessoian T."/>
            <person name="Crocker A."/>
            <person name="Murante D."/>
            <person name="Hogan D.A."/>
            <person name="Stajich J.E."/>
        </authorList>
    </citation>
    <scope>NUCLEOTIDE SEQUENCE</scope>
    <source>
        <strain evidence="14">Ex8</strain>
    </source>
</reference>
<dbReference type="PROSITE" id="PS50089">
    <property type="entry name" value="ZF_RING_2"/>
    <property type="match status" value="1"/>
</dbReference>
<feature type="compositionally biased region" description="Low complexity" evidence="11">
    <location>
        <begin position="135"/>
        <end position="151"/>
    </location>
</feature>
<organism evidence="14 15">
    <name type="scientific">Exophiala dermatitidis</name>
    <name type="common">Black yeast-like fungus</name>
    <name type="synonym">Wangiella dermatitidis</name>
    <dbReference type="NCBI Taxonomy" id="5970"/>
    <lineage>
        <taxon>Eukaryota</taxon>
        <taxon>Fungi</taxon>
        <taxon>Dikarya</taxon>
        <taxon>Ascomycota</taxon>
        <taxon>Pezizomycotina</taxon>
        <taxon>Eurotiomycetes</taxon>
        <taxon>Chaetothyriomycetidae</taxon>
        <taxon>Chaetothyriales</taxon>
        <taxon>Herpotrichiellaceae</taxon>
        <taxon>Exophiala</taxon>
    </lineage>
</organism>
<feature type="region of interest" description="Disordered" evidence="11">
    <location>
        <begin position="69"/>
        <end position="160"/>
    </location>
</feature>
<name>A0AAN6EQG7_EXODE</name>
<dbReference type="Proteomes" id="UP001161757">
    <property type="component" value="Unassembled WGS sequence"/>
</dbReference>
<evidence type="ECO:0000256" key="11">
    <source>
        <dbReference type="SAM" id="MobiDB-lite"/>
    </source>
</evidence>
<dbReference type="SUPFAM" id="SSF57850">
    <property type="entry name" value="RING/U-box"/>
    <property type="match status" value="2"/>
</dbReference>
<keyword evidence="5" id="KW-0677">Repeat</keyword>
<evidence type="ECO:0000256" key="10">
    <source>
        <dbReference type="SAM" id="Coils"/>
    </source>
</evidence>
<dbReference type="AlphaFoldDB" id="A0AAN6EQG7"/>
<proteinExistence type="predicted"/>
<accession>A0AAN6EQG7</accession>
<keyword evidence="6 9" id="KW-0863">Zinc-finger</keyword>
<dbReference type="PROSITE" id="PS51873">
    <property type="entry name" value="TRIAD"/>
    <property type="match status" value="1"/>
</dbReference>
<evidence type="ECO:0000313" key="14">
    <source>
        <dbReference type="EMBL" id="KAJ8989448.1"/>
    </source>
</evidence>
<dbReference type="InterPro" id="IPR044066">
    <property type="entry name" value="TRIAD_supradom"/>
</dbReference>
<protein>
    <recommendedName>
        <fullName evidence="2">RBR-type E3 ubiquitin transferase</fullName>
        <ecNumber evidence="2">2.3.2.31</ecNumber>
    </recommendedName>
</protein>
<comment type="catalytic activity">
    <reaction evidence="1">
        <text>[E2 ubiquitin-conjugating enzyme]-S-ubiquitinyl-L-cysteine + [acceptor protein]-L-lysine = [E2 ubiquitin-conjugating enzyme]-L-cysteine + [acceptor protein]-N(6)-ubiquitinyl-L-lysine.</text>
        <dbReference type="EC" id="2.3.2.31"/>
    </reaction>
</comment>
<dbReference type="EMBL" id="JAJGCB010000014">
    <property type="protein sequence ID" value="KAJ8989448.1"/>
    <property type="molecule type" value="Genomic_DNA"/>
</dbReference>
<feature type="domain" description="RING-type" evidence="12">
    <location>
        <begin position="186"/>
        <end position="230"/>
    </location>
</feature>
<dbReference type="GO" id="GO:0061630">
    <property type="term" value="F:ubiquitin protein ligase activity"/>
    <property type="evidence" value="ECO:0007669"/>
    <property type="project" value="UniProtKB-EC"/>
</dbReference>